<dbReference type="InterPro" id="IPR018688">
    <property type="entry name" value="PpoB2-like"/>
</dbReference>
<proteinExistence type="predicted"/>
<keyword evidence="1 2" id="KW-0812">Transmembrane</keyword>
<dbReference type="Proteomes" id="UP000214720">
    <property type="component" value="Unassembled WGS sequence"/>
</dbReference>
<feature type="transmembrane region" description="Helical" evidence="1">
    <location>
        <begin position="205"/>
        <end position="226"/>
    </location>
</feature>
<reference evidence="3" key="1">
    <citation type="submission" date="2017-01" db="EMBL/GenBank/DDBJ databases">
        <title>Genome Analysis of Deinococcus marmoris KOPRI26562.</title>
        <authorList>
            <person name="Kim J.H."/>
            <person name="Oh H.-M."/>
        </authorList>
    </citation>
    <scope>NUCLEOTIDE SEQUENCE [LARGE SCALE GENOMIC DNA]</scope>
    <source>
        <strain evidence="3">PAMC 26633</strain>
    </source>
</reference>
<feature type="transmembrane region" description="Helical" evidence="1">
    <location>
        <begin position="250"/>
        <end position="270"/>
    </location>
</feature>
<name>A0A226WQY4_CABSO</name>
<evidence type="ECO:0000256" key="1">
    <source>
        <dbReference type="SAM" id="Phobius"/>
    </source>
</evidence>
<gene>
    <name evidence="2" type="ORF">BSU04_36045</name>
</gene>
<feature type="transmembrane region" description="Helical" evidence="1">
    <location>
        <begin position="111"/>
        <end position="140"/>
    </location>
</feature>
<evidence type="ECO:0000313" key="2">
    <source>
        <dbReference type="EMBL" id="OXC73606.1"/>
    </source>
</evidence>
<dbReference type="OrthoDB" id="980055at2"/>
<feature type="transmembrane region" description="Helical" evidence="1">
    <location>
        <begin position="146"/>
        <end position="165"/>
    </location>
</feature>
<sequence length="273" mass="28828">MSQSMVSDRASQRAFFGVSALLFAASAAVTIVWCASMSAMGEMPMPGGWTMSMAWMRMCGQTWTGAAASFIGMWVAMMVAMMLPSFTPMLWRYRQAVGRTGETVETGLDRLTALVGAGYFFVWALLGVAAFALGVTLAALEMQLPALARAVPIASAVVVLIAGALQFTAWKAHHLACCRATPGRGCMLQALPADARTAWRHGLRLGLHCSTCCAGLTAILLAMGVMDLRVMVAVTAAITVERLAPVGERVARVIGAVVVVVGLVLIVRAMRTG</sequence>
<dbReference type="RefSeq" id="WP_089164715.1">
    <property type="nucleotide sequence ID" value="NZ_MTHB01000246.1"/>
</dbReference>
<keyword evidence="1" id="KW-1133">Transmembrane helix</keyword>
<dbReference type="EMBL" id="MTHB01000246">
    <property type="protein sequence ID" value="OXC73606.1"/>
    <property type="molecule type" value="Genomic_DNA"/>
</dbReference>
<keyword evidence="1" id="KW-0472">Membrane</keyword>
<dbReference type="Pfam" id="PF09948">
    <property type="entry name" value="PpoB2"/>
    <property type="match status" value="1"/>
</dbReference>
<organism evidence="2 3">
    <name type="scientific">Caballeronia sordidicola</name>
    <name type="common">Burkholderia sordidicola</name>
    <dbReference type="NCBI Taxonomy" id="196367"/>
    <lineage>
        <taxon>Bacteria</taxon>
        <taxon>Pseudomonadati</taxon>
        <taxon>Pseudomonadota</taxon>
        <taxon>Betaproteobacteria</taxon>
        <taxon>Burkholderiales</taxon>
        <taxon>Burkholderiaceae</taxon>
        <taxon>Caballeronia</taxon>
    </lineage>
</organism>
<dbReference type="AlphaFoldDB" id="A0A226WQY4"/>
<comment type="caution">
    <text evidence="2">The sequence shown here is derived from an EMBL/GenBank/DDBJ whole genome shotgun (WGS) entry which is preliminary data.</text>
</comment>
<feature type="transmembrane region" description="Helical" evidence="1">
    <location>
        <begin position="66"/>
        <end position="91"/>
    </location>
</feature>
<accession>A0A226WQY4</accession>
<protein>
    <submittedName>
        <fullName evidence="2">Putative transmembrane protein</fullName>
    </submittedName>
</protein>
<evidence type="ECO:0000313" key="3">
    <source>
        <dbReference type="Proteomes" id="UP000214720"/>
    </source>
</evidence>